<evidence type="ECO:0000256" key="1">
    <source>
        <dbReference type="SAM" id="MobiDB-lite"/>
    </source>
</evidence>
<evidence type="ECO:0000313" key="3">
    <source>
        <dbReference type="Proteomes" id="UP000828390"/>
    </source>
</evidence>
<name>A0A9D4EA66_DREPO</name>
<reference evidence="2" key="2">
    <citation type="submission" date="2020-11" db="EMBL/GenBank/DDBJ databases">
        <authorList>
            <person name="McCartney M.A."/>
            <person name="Auch B."/>
            <person name="Kono T."/>
            <person name="Mallez S."/>
            <person name="Becker A."/>
            <person name="Gohl D.M."/>
            <person name="Silverstein K.A.T."/>
            <person name="Koren S."/>
            <person name="Bechman K.B."/>
            <person name="Herman A."/>
            <person name="Abrahante J.E."/>
            <person name="Garbe J."/>
        </authorList>
    </citation>
    <scope>NUCLEOTIDE SEQUENCE</scope>
    <source>
        <strain evidence="2">Duluth1</strain>
        <tissue evidence="2">Whole animal</tissue>
    </source>
</reference>
<gene>
    <name evidence="2" type="ORF">DPMN_177352</name>
</gene>
<dbReference type="AlphaFoldDB" id="A0A9D4EA66"/>
<feature type="compositionally biased region" description="Basic and acidic residues" evidence="1">
    <location>
        <begin position="51"/>
        <end position="66"/>
    </location>
</feature>
<reference evidence="2" key="1">
    <citation type="journal article" date="2019" name="bioRxiv">
        <title>The Genome of the Zebra Mussel, Dreissena polymorpha: A Resource for Invasive Species Research.</title>
        <authorList>
            <person name="McCartney M.A."/>
            <person name="Auch B."/>
            <person name="Kono T."/>
            <person name="Mallez S."/>
            <person name="Zhang Y."/>
            <person name="Obille A."/>
            <person name="Becker A."/>
            <person name="Abrahante J.E."/>
            <person name="Garbe J."/>
            <person name="Badalamenti J.P."/>
            <person name="Herman A."/>
            <person name="Mangelson H."/>
            <person name="Liachko I."/>
            <person name="Sullivan S."/>
            <person name="Sone E.D."/>
            <person name="Koren S."/>
            <person name="Silverstein K.A.T."/>
            <person name="Beckman K.B."/>
            <person name="Gohl D.M."/>
        </authorList>
    </citation>
    <scope>NUCLEOTIDE SEQUENCE</scope>
    <source>
        <strain evidence="2">Duluth1</strain>
        <tissue evidence="2">Whole animal</tissue>
    </source>
</reference>
<proteinExistence type="predicted"/>
<evidence type="ECO:0000313" key="2">
    <source>
        <dbReference type="EMBL" id="KAH3775943.1"/>
    </source>
</evidence>
<sequence>MSGPEQVPYSVMSRLGPATYSVMSGQEPATLSVMSGLEPVTYRVMSDIDQNLDRRPQVSHGDTDRQ</sequence>
<protein>
    <submittedName>
        <fullName evidence="2">Uncharacterized protein</fullName>
    </submittedName>
</protein>
<accession>A0A9D4EA66</accession>
<feature type="region of interest" description="Disordered" evidence="1">
    <location>
        <begin position="47"/>
        <end position="66"/>
    </location>
</feature>
<keyword evidence="3" id="KW-1185">Reference proteome</keyword>
<dbReference type="Proteomes" id="UP000828390">
    <property type="component" value="Unassembled WGS sequence"/>
</dbReference>
<organism evidence="2 3">
    <name type="scientific">Dreissena polymorpha</name>
    <name type="common">Zebra mussel</name>
    <name type="synonym">Mytilus polymorpha</name>
    <dbReference type="NCBI Taxonomy" id="45954"/>
    <lineage>
        <taxon>Eukaryota</taxon>
        <taxon>Metazoa</taxon>
        <taxon>Spiralia</taxon>
        <taxon>Lophotrochozoa</taxon>
        <taxon>Mollusca</taxon>
        <taxon>Bivalvia</taxon>
        <taxon>Autobranchia</taxon>
        <taxon>Heteroconchia</taxon>
        <taxon>Euheterodonta</taxon>
        <taxon>Imparidentia</taxon>
        <taxon>Neoheterodontei</taxon>
        <taxon>Myida</taxon>
        <taxon>Dreissenoidea</taxon>
        <taxon>Dreissenidae</taxon>
        <taxon>Dreissena</taxon>
    </lineage>
</organism>
<dbReference type="EMBL" id="JAIWYP010000009">
    <property type="protein sequence ID" value="KAH3775943.1"/>
    <property type="molecule type" value="Genomic_DNA"/>
</dbReference>
<comment type="caution">
    <text evidence="2">The sequence shown here is derived from an EMBL/GenBank/DDBJ whole genome shotgun (WGS) entry which is preliminary data.</text>
</comment>